<dbReference type="OrthoDB" id="4485313at2"/>
<keyword evidence="2" id="KW-1185">Reference proteome</keyword>
<dbReference type="AlphaFoldDB" id="A0A413RPU3"/>
<dbReference type="RefSeq" id="WP_118766144.1">
    <property type="nucleotide sequence ID" value="NZ_QWKP01000130.1"/>
</dbReference>
<evidence type="ECO:0000313" key="2">
    <source>
        <dbReference type="Proteomes" id="UP000283374"/>
    </source>
</evidence>
<accession>A0A413RPU3</accession>
<name>A0A413RPU3_9CELL</name>
<proteinExistence type="predicted"/>
<reference evidence="1 2" key="1">
    <citation type="submission" date="2018-08" db="EMBL/GenBank/DDBJ databases">
        <title>Cellulomonas rhizosphaerae sp. nov., a novel actinomycete isolated from soil.</title>
        <authorList>
            <person name="Tian Y."/>
        </authorList>
    </citation>
    <scope>NUCLEOTIDE SEQUENCE [LARGE SCALE GENOMIC DNA]</scope>
    <source>
        <strain evidence="1 2">NEAU-TCZ24</strain>
    </source>
</reference>
<organism evidence="1 2">
    <name type="scientific">Cellulomonas rhizosphaerae</name>
    <dbReference type="NCBI Taxonomy" id="2293719"/>
    <lineage>
        <taxon>Bacteria</taxon>
        <taxon>Bacillati</taxon>
        <taxon>Actinomycetota</taxon>
        <taxon>Actinomycetes</taxon>
        <taxon>Micrococcales</taxon>
        <taxon>Cellulomonadaceae</taxon>
        <taxon>Cellulomonas</taxon>
    </lineage>
</organism>
<protein>
    <submittedName>
        <fullName evidence="1">Uncharacterized protein</fullName>
    </submittedName>
</protein>
<dbReference type="Proteomes" id="UP000283374">
    <property type="component" value="Unassembled WGS sequence"/>
</dbReference>
<dbReference type="EMBL" id="QWKP01000130">
    <property type="protein sequence ID" value="RHA43931.1"/>
    <property type="molecule type" value="Genomic_DNA"/>
</dbReference>
<evidence type="ECO:0000313" key="1">
    <source>
        <dbReference type="EMBL" id="RHA43931.1"/>
    </source>
</evidence>
<comment type="caution">
    <text evidence="1">The sequence shown here is derived from an EMBL/GenBank/DDBJ whole genome shotgun (WGS) entry which is preliminary data.</text>
</comment>
<sequence>MHGTAQVHTSYHLIWLADATTETDGERDLAHADLLGSYEDESAVMVWPGIHTGTIEFTWDVHDEEPPMDRAGWDDVAEAVVALPSGELAVRGFSHDEVLLKHLPGRYAVRCWARGRDLEYDGSVLGIAQETFHLDLWIVEQLPRWVAPAPLTRAEQTELMYRESMQMAAAQEEWEQYEEPPNEYAPAEGAEPEHPLLRAVYRLGVERHLPISWWPAGGLWDDEGVIVEPSGGAHAGADGALYWTHEDGPRPVPPGSAEETLAFLEELARG</sequence>
<gene>
    <name evidence="1" type="ORF">D1825_03830</name>
</gene>